<keyword evidence="3" id="KW-1185">Reference proteome</keyword>
<gene>
    <name evidence="2" type="ORF">K737_301015</name>
</gene>
<reference evidence="2 3" key="1">
    <citation type="journal article" date="2013" name="Genome Announc.">
        <title>Draft Genome Sequence of Holospora undulata Strain HU1, a Micronucleus-Specific Symbiont of the Ciliate Paramecium caudatum.</title>
        <authorList>
            <person name="Dohra H."/>
            <person name="Suzuki H."/>
            <person name="Suzuki T."/>
            <person name="Tanaka K."/>
            <person name="Fujishima M."/>
        </authorList>
    </citation>
    <scope>NUCLEOTIDE SEQUENCE [LARGE SCALE GENOMIC DNA]</scope>
    <source>
        <strain evidence="2 3">HU1</strain>
    </source>
</reference>
<evidence type="ECO:0000256" key="1">
    <source>
        <dbReference type="SAM" id="MobiDB-lite"/>
    </source>
</evidence>
<name>A0A061JH85_9PROT</name>
<evidence type="ECO:0000313" key="2">
    <source>
        <dbReference type="EMBL" id="ETZ04573.1"/>
    </source>
</evidence>
<evidence type="ECO:0000313" key="3">
    <source>
        <dbReference type="Proteomes" id="UP000026922"/>
    </source>
</evidence>
<organism evidence="2 3">
    <name type="scientific">Holospora undulata HU1</name>
    <dbReference type="NCBI Taxonomy" id="1321371"/>
    <lineage>
        <taxon>Bacteria</taxon>
        <taxon>Pseudomonadati</taxon>
        <taxon>Pseudomonadota</taxon>
        <taxon>Alphaproteobacteria</taxon>
        <taxon>Holosporales</taxon>
        <taxon>Holosporaceae</taxon>
        <taxon>Holospora</taxon>
    </lineage>
</organism>
<dbReference type="Proteomes" id="UP000026922">
    <property type="component" value="Unassembled WGS sequence"/>
</dbReference>
<comment type="caution">
    <text evidence="2">The sequence shown here is derived from an EMBL/GenBank/DDBJ whole genome shotgun (WGS) entry which is preliminary data.</text>
</comment>
<dbReference type="EMBL" id="ARPM03000173">
    <property type="protein sequence ID" value="ETZ04573.1"/>
    <property type="molecule type" value="Genomic_DNA"/>
</dbReference>
<dbReference type="AlphaFoldDB" id="A0A061JH85"/>
<feature type="region of interest" description="Disordered" evidence="1">
    <location>
        <begin position="243"/>
        <end position="265"/>
    </location>
</feature>
<proteinExistence type="predicted"/>
<accession>A0A061JH85</accession>
<protein>
    <submittedName>
        <fullName evidence="2">Uncharacterized protein</fullName>
    </submittedName>
</protein>
<sequence>MYVFIKKKYISVIVVICILICLKMKKIKFFGLCIIFFEIMTFSSMGSSGICDENDTLQCESDIFGRKEKSFWEKNLFNMKQTIPWREFETIKKILIKEGICAETEFVIHDFQKHDGTRGRFMKIPGFADGSCLWSHLGVVPRTMMDVLEDCLKELQNNLMNDQLEDSNLLPELMEAVQLIDPLAISNGGKEPGKNIKEEFNQLVRKANQVLPHWYRLIKKYGGTVFKIQDEFAEFLKLENLDSQGNRDDKNEDDQNQKEDMIDALRPPNGDTFFQVMSEYLKTNIAIFSKKKSSRNRENSRFFNRGGTKHWLYLLQKDNGTHYDILVEVDKPVSRAITAEMNSFLASKLNQIPEE</sequence>
<feature type="compositionally biased region" description="Basic and acidic residues" evidence="1">
    <location>
        <begin position="243"/>
        <end position="263"/>
    </location>
</feature>